<proteinExistence type="predicted"/>
<accession>A0A2T3JF48</accession>
<evidence type="ECO:0000256" key="2">
    <source>
        <dbReference type="SAM" id="SignalP"/>
    </source>
</evidence>
<keyword evidence="4" id="KW-1185">Reference proteome</keyword>
<feature type="chain" id="PRO_5015505224" evidence="2">
    <location>
        <begin position="25"/>
        <end position="292"/>
    </location>
</feature>
<protein>
    <submittedName>
        <fullName evidence="3">Uncharacterized protein</fullName>
    </submittedName>
</protein>
<organism evidence="3 4">
    <name type="scientific">Photobacterium frigidiphilum</name>
    <dbReference type="NCBI Taxonomy" id="264736"/>
    <lineage>
        <taxon>Bacteria</taxon>
        <taxon>Pseudomonadati</taxon>
        <taxon>Pseudomonadota</taxon>
        <taxon>Gammaproteobacteria</taxon>
        <taxon>Vibrionales</taxon>
        <taxon>Vibrionaceae</taxon>
        <taxon>Photobacterium</taxon>
    </lineage>
</organism>
<keyword evidence="2" id="KW-0732">Signal</keyword>
<dbReference type="PROSITE" id="PS51257">
    <property type="entry name" value="PROKAR_LIPOPROTEIN"/>
    <property type="match status" value="1"/>
</dbReference>
<sequence>MKKKLLASLIAVSVLAGCSSSSGSKNEDVDPGYGFTPKLENPIELDPEYGNPELDPGFDTTTPTYGDISETHNGFAITGDNGTVITVDTKTHDSTVIYTDSGVFTINDNNEITNYSTGEVVGHVQITDDTVTLRTDNGTEVVFRNEDGRLFAAVISRPENQNPIEMEPTLPILGDILPVNYSIIAVGDSTYKALDSEGNYIALITYDDSANTARITMGGQSYNFENVFVYKNDNNQVVGIIHDDKYWTANGGIKDIAEMKSNLGNLSNEQKTQLRTKAKDLRENIKAQINRS</sequence>
<reference evidence="3 4" key="1">
    <citation type="submission" date="2018-01" db="EMBL/GenBank/DDBJ databases">
        <title>Whole genome sequencing of Histamine producing bacteria.</title>
        <authorList>
            <person name="Butler K."/>
        </authorList>
    </citation>
    <scope>NUCLEOTIDE SEQUENCE [LARGE SCALE GENOMIC DNA]</scope>
    <source>
        <strain evidence="3 4">JCM 12947</strain>
    </source>
</reference>
<dbReference type="AlphaFoldDB" id="A0A2T3JF48"/>
<dbReference type="Proteomes" id="UP000240987">
    <property type="component" value="Unassembled WGS sequence"/>
</dbReference>
<feature type="region of interest" description="Disordered" evidence="1">
    <location>
        <begin position="18"/>
        <end position="55"/>
    </location>
</feature>
<name>A0A2T3JF48_9GAMM</name>
<evidence type="ECO:0000313" key="3">
    <source>
        <dbReference type="EMBL" id="PSU47566.1"/>
    </source>
</evidence>
<gene>
    <name evidence="3" type="ORF">C9J12_14975</name>
</gene>
<dbReference type="EMBL" id="PYMJ01000014">
    <property type="protein sequence ID" value="PSU47566.1"/>
    <property type="molecule type" value="Genomic_DNA"/>
</dbReference>
<feature type="signal peptide" evidence="2">
    <location>
        <begin position="1"/>
        <end position="24"/>
    </location>
</feature>
<evidence type="ECO:0000256" key="1">
    <source>
        <dbReference type="SAM" id="MobiDB-lite"/>
    </source>
</evidence>
<comment type="caution">
    <text evidence="3">The sequence shown here is derived from an EMBL/GenBank/DDBJ whole genome shotgun (WGS) entry which is preliminary data.</text>
</comment>
<evidence type="ECO:0000313" key="4">
    <source>
        <dbReference type="Proteomes" id="UP000240987"/>
    </source>
</evidence>
<dbReference type="OrthoDB" id="5905363at2"/>
<dbReference type="RefSeq" id="WP_107243452.1">
    <property type="nucleotide sequence ID" value="NZ_PYMJ01000014.1"/>
</dbReference>